<organism evidence="2 3">
    <name type="scientific">Ajellomyces capsulatus</name>
    <name type="common">Darling's disease fungus</name>
    <name type="synonym">Histoplasma capsulatum</name>
    <dbReference type="NCBI Taxonomy" id="5037"/>
    <lineage>
        <taxon>Eukaryota</taxon>
        <taxon>Fungi</taxon>
        <taxon>Dikarya</taxon>
        <taxon>Ascomycota</taxon>
        <taxon>Pezizomycotina</taxon>
        <taxon>Eurotiomycetes</taxon>
        <taxon>Eurotiomycetidae</taxon>
        <taxon>Onygenales</taxon>
        <taxon>Ajellomycetaceae</taxon>
        <taxon>Histoplasma</taxon>
    </lineage>
</organism>
<dbReference type="Proteomes" id="UP000663671">
    <property type="component" value="Chromosome 1"/>
</dbReference>
<evidence type="ECO:0000313" key="3">
    <source>
        <dbReference type="Proteomes" id="UP000663671"/>
    </source>
</evidence>
<name>A0A8A1MJB7_AJECA</name>
<dbReference type="EMBL" id="CP069114">
    <property type="protein sequence ID" value="QSS64684.1"/>
    <property type="molecule type" value="Genomic_DNA"/>
</dbReference>
<accession>A0A8A1MJB7</accession>
<gene>
    <name evidence="2" type="ORF">I7I51_01755</name>
</gene>
<evidence type="ECO:0000313" key="2">
    <source>
        <dbReference type="EMBL" id="QSS64684.1"/>
    </source>
</evidence>
<reference evidence="2" key="1">
    <citation type="submission" date="2021-01" db="EMBL/GenBank/DDBJ databases">
        <title>Chromosome-level genome assembly of a human fungal pathogen reveals clustering of transcriptionally co-regulated genes.</title>
        <authorList>
            <person name="Voorhies M."/>
            <person name="Cohen S."/>
            <person name="Shea T.P."/>
            <person name="Petrus S."/>
            <person name="Munoz J.F."/>
            <person name="Poplawski S."/>
            <person name="Goldman W.E."/>
            <person name="Michael T."/>
            <person name="Cuomo C.A."/>
            <person name="Sil A."/>
            <person name="Beyhan S."/>
        </authorList>
    </citation>
    <scope>NUCLEOTIDE SEQUENCE</scope>
    <source>
        <strain evidence="2">WU24</strain>
    </source>
</reference>
<feature type="region of interest" description="Disordered" evidence="1">
    <location>
        <begin position="1"/>
        <end position="31"/>
    </location>
</feature>
<dbReference type="AlphaFoldDB" id="A0A8A1MJB7"/>
<proteinExistence type="predicted"/>
<sequence>MTTEVQRPSSKDCEGTGQPWRPVIFDHDSQPSPSMAKALGTVSGVMQAQQESEFRACNPRLAVSLRSLRPTNAKGSLLFIVANPRQAACFPYQQHKTDRAPGGRQSGWAVSLVMQRWEPTPTSWYRNTSHPEVPREKAIPAYRAGREFRYDVLFLFILAVRRAWWGDVLRSWAIKAF</sequence>
<protein>
    <submittedName>
        <fullName evidence="2">Uncharacterized protein</fullName>
    </submittedName>
</protein>
<dbReference type="VEuPathDB" id="FungiDB:I7I51_01755"/>
<evidence type="ECO:0000256" key="1">
    <source>
        <dbReference type="SAM" id="MobiDB-lite"/>
    </source>
</evidence>